<evidence type="ECO:0000256" key="1">
    <source>
        <dbReference type="SAM" id="MobiDB-lite"/>
    </source>
</evidence>
<proteinExistence type="predicted"/>
<evidence type="ECO:0000313" key="2">
    <source>
        <dbReference type="EMBL" id="CAD8074039.1"/>
    </source>
</evidence>
<name>A0A8S1M314_PARPR</name>
<dbReference type="EMBL" id="CAJJDM010000052">
    <property type="protein sequence ID" value="CAD8074039.1"/>
    <property type="molecule type" value="Genomic_DNA"/>
</dbReference>
<comment type="caution">
    <text evidence="2">The sequence shown here is derived from an EMBL/GenBank/DDBJ whole genome shotgun (WGS) entry which is preliminary data.</text>
</comment>
<sequence length="232" mass="26978">MAKVYSFDSQLTINSDEDDKQIDVQTFPTTFFSFSETSTQSLASIESANQPISSPKYKFMGGHYNQESQEQNNVFKTFKQQNLVQTHHNLNIQTKKYSSLECQNNKITNRNQQIIIQKKNNLYPQTQRNSQEKKINKSQERQKMSLTPRSKKQYQKKYMPNKLYGILKVSCSKTSPNGNSKIQPNFDLFLGSPSNKNVSFLFTMEQIKTMRKNNKSNIFNVPIKKNTKLFLV</sequence>
<dbReference type="Proteomes" id="UP000688137">
    <property type="component" value="Unassembled WGS sequence"/>
</dbReference>
<keyword evidence="3" id="KW-1185">Reference proteome</keyword>
<organism evidence="2 3">
    <name type="scientific">Paramecium primaurelia</name>
    <dbReference type="NCBI Taxonomy" id="5886"/>
    <lineage>
        <taxon>Eukaryota</taxon>
        <taxon>Sar</taxon>
        <taxon>Alveolata</taxon>
        <taxon>Ciliophora</taxon>
        <taxon>Intramacronucleata</taxon>
        <taxon>Oligohymenophorea</taxon>
        <taxon>Peniculida</taxon>
        <taxon>Parameciidae</taxon>
        <taxon>Paramecium</taxon>
    </lineage>
</organism>
<feature type="region of interest" description="Disordered" evidence="1">
    <location>
        <begin position="124"/>
        <end position="154"/>
    </location>
</feature>
<protein>
    <submittedName>
        <fullName evidence="2">Uncharacterized protein</fullName>
    </submittedName>
</protein>
<reference evidence="2" key="1">
    <citation type="submission" date="2021-01" db="EMBL/GenBank/DDBJ databases">
        <authorList>
            <consortium name="Genoscope - CEA"/>
            <person name="William W."/>
        </authorList>
    </citation>
    <scope>NUCLEOTIDE SEQUENCE</scope>
</reference>
<gene>
    <name evidence="2" type="ORF">PPRIM_AZ9-3.1.T0520048</name>
</gene>
<dbReference type="AlphaFoldDB" id="A0A8S1M314"/>
<accession>A0A8S1M314</accession>
<dbReference type="OMA" id="YKFMGGH"/>
<evidence type="ECO:0000313" key="3">
    <source>
        <dbReference type="Proteomes" id="UP000688137"/>
    </source>
</evidence>
<feature type="compositionally biased region" description="Basic and acidic residues" evidence="1">
    <location>
        <begin position="130"/>
        <end position="143"/>
    </location>
</feature>